<reference evidence="2 3" key="1">
    <citation type="submission" date="2020-01" db="EMBL/GenBank/DDBJ databases">
        <title>Leptobacterium flavescens.</title>
        <authorList>
            <person name="Wang G."/>
        </authorList>
    </citation>
    <scope>NUCLEOTIDE SEQUENCE [LARGE SCALE GENOMIC DNA]</scope>
    <source>
        <strain evidence="2 3">KCTC 22160</strain>
    </source>
</reference>
<keyword evidence="3" id="KW-1185">Reference proteome</keyword>
<sequence>MKNKLLNFTVVLNLILSGVLCYFLFYSDATKKDFSNEVLKVRGLVVVDSSGVERVMMGAPLPDPTFHGYRYPRGGGAGISGILLFDSEGQERGGYVTDDNYGNVFLTLDSKTQQNALFLAEPQGAAASILWSRNGNKLSLFTDNDTLAVDLYSKGKKFNFKKDE</sequence>
<keyword evidence="1" id="KW-1133">Transmembrane helix</keyword>
<evidence type="ECO:0000256" key="1">
    <source>
        <dbReference type="SAM" id="Phobius"/>
    </source>
</evidence>
<proteinExistence type="predicted"/>
<dbReference type="EMBL" id="JAABOO010000003">
    <property type="protein sequence ID" value="NER14685.1"/>
    <property type="molecule type" value="Genomic_DNA"/>
</dbReference>
<evidence type="ECO:0000313" key="2">
    <source>
        <dbReference type="EMBL" id="NER14685.1"/>
    </source>
</evidence>
<accession>A0A6P0UND5</accession>
<dbReference type="Proteomes" id="UP000468581">
    <property type="component" value="Unassembled WGS sequence"/>
</dbReference>
<evidence type="ECO:0000313" key="3">
    <source>
        <dbReference type="Proteomes" id="UP000468581"/>
    </source>
</evidence>
<dbReference type="RefSeq" id="WP_163607967.1">
    <property type="nucleotide sequence ID" value="NZ_JAABOO010000003.1"/>
</dbReference>
<feature type="transmembrane region" description="Helical" evidence="1">
    <location>
        <begin position="6"/>
        <end position="25"/>
    </location>
</feature>
<name>A0A6P0UND5_9FLAO</name>
<organism evidence="2 3">
    <name type="scientific">Leptobacterium flavescens</name>
    <dbReference type="NCBI Taxonomy" id="472055"/>
    <lineage>
        <taxon>Bacteria</taxon>
        <taxon>Pseudomonadati</taxon>
        <taxon>Bacteroidota</taxon>
        <taxon>Flavobacteriia</taxon>
        <taxon>Flavobacteriales</taxon>
        <taxon>Flavobacteriaceae</taxon>
        <taxon>Leptobacterium</taxon>
    </lineage>
</organism>
<gene>
    <name evidence="2" type="ORF">GWK08_14610</name>
</gene>
<keyword evidence="1" id="KW-0472">Membrane</keyword>
<protein>
    <submittedName>
        <fullName evidence="2">Uncharacterized protein</fullName>
    </submittedName>
</protein>
<keyword evidence="1" id="KW-0812">Transmembrane</keyword>
<dbReference type="AlphaFoldDB" id="A0A6P0UND5"/>
<comment type="caution">
    <text evidence="2">The sequence shown here is derived from an EMBL/GenBank/DDBJ whole genome shotgun (WGS) entry which is preliminary data.</text>
</comment>